<accession>A0A261S4Q9</accession>
<comment type="caution">
    <text evidence="7">The sequence shown here is derived from an EMBL/GenBank/DDBJ whole genome shotgun (WGS) entry which is preliminary data.</text>
</comment>
<keyword evidence="6" id="KW-0012">Acyltransferase</keyword>
<dbReference type="CDD" id="cd07984">
    <property type="entry name" value="LPLAT_LABLAT-like"/>
    <property type="match status" value="1"/>
</dbReference>
<organism evidence="7 8">
    <name type="scientific">Bordetella genomosp. 10</name>
    <dbReference type="NCBI Taxonomy" id="1416804"/>
    <lineage>
        <taxon>Bacteria</taxon>
        <taxon>Pseudomonadati</taxon>
        <taxon>Pseudomonadota</taxon>
        <taxon>Betaproteobacteria</taxon>
        <taxon>Burkholderiales</taxon>
        <taxon>Alcaligenaceae</taxon>
        <taxon>Bordetella</taxon>
    </lineage>
</organism>
<evidence type="ECO:0000256" key="1">
    <source>
        <dbReference type="ARBA" id="ARBA00004533"/>
    </source>
</evidence>
<gene>
    <name evidence="7" type="ORF">CAL29_17575</name>
</gene>
<dbReference type="PIRSF" id="PIRSF028561">
    <property type="entry name" value="Ac_Trasf"/>
    <property type="match status" value="1"/>
</dbReference>
<name>A0A261S4Q9_9BORD</name>
<evidence type="ECO:0000313" key="7">
    <source>
        <dbReference type="EMBL" id="OZI32316.1"/>
    </source>
</evidence>
<dbReference type="Proteomes" id="UP000216020">
    <property type="component" value="Unassembled WGS sequence"/>
</dbReference>
<evidence type="ECO:0000256" key="5">
    <source>
        <dbReference type="ARBA" id="ARBA00023136"/>
    </source>
</evidence>
<dbReference type="InterPro" id="IPR014548">
    <property type="entry name" value="Ac_Trasf"/>
</dbReference>
<keyword evidence="2" id="KW-1003">Cell membrane</keyword>
<dbReference type="GO" id="GO:0005886">
    <property type="term" value="C:plasma membrane"/>
    <property type="evidence" value="ECO:0007669"/>
    <property type="project" value="UniProtKB-SubCell"/>
</dbReference>
<reference evidence="8" key="1">
    <citation type="submission" date="2017-05" db="EMBL/GenBank/DDBJ databases">
        <title>Complete and WGS of Bordetella genogroups.</title>
        <authorList>
            <person name="Spilker T."/>
            <person name="Lipuma J."/>
        </authorList>
    </citation>
    <scope>NUCLEOTIDE SEQUENCE [LARGE SCALE GENOMIC DNA]</scope>
    <source>
        <strain evidence="8">AU16122</strain>
    </source>
</reference>
<dbReference type="AlphaFoldDB" id="A0A261S4Q9"/>
<evidence type="ECO:0000256" key="2">
    <source>
        <dbReference type="ARBA" id="ARBA00022475"/>
    </source>
</evidence>
<dbReference type="EMBL" id="NEVM01000005">
    <property type="protein sequence ID" value="OZI32316.1"/>
    <property type="molecule type" value="Genomic_DNA"/>
</dbReference>
<keyword evidence="5" id="KW-0472">Membrane</keyword>
<evidence type="ECO:0000256" key="6">
    <source>
        <dbReference type="ARBA" id="ARBA00023315"/>
    </source>
</evidence>
<protein>
    <submittedName>
        <fullName evidence="7">Glycosyl transferase</fullName>
    </submittedName>
</protein>
<keyword evidence="8" id="KW-1185">Reference proteome</keyword>
<dbReference type="PANTHER" id="PTHR30606">
    <property type="entry name" value="LIPID A BIOSYNTHESIS LAUROYL ACYLTRANSFERASE"/>
    <property type="match status" value="1"/>
</dbReference>
<dbReference type="GO" id="GO:0009247">
    <property type="term" value="P:glycolipid biosynthetic process"/>
    <property type="evidence" value="ECO:0007669"/>
    <property type="project" value="UniProtKB-ARBA"/>
</dbReference>
<sequence>MSPLLNLTAWAARTLGRRTVRPLVVLIVLYFFCFAPRARRAIADYQQRLRARGLAGALPARRPVFGQFMAFADALLDKLDVWQGRLTAADVTVLDPHGLHAQMDGRRGQILVCAHIGNLDVCRALVERSGALALNVLVHTRHAQAFNRLLERHGASRLRLYQVTELDPATMLDLHRRIEAGEWLAIAGDRVPVHGQRVATADFLGAPAPFPQGPWLLAGLLRCPVNLLFCTKIGGRYRIAMERLTEGIAWSRGGRDAAIGQAAQRYADRLARECADAPQQWFNFYPFWSDHA</sequence>
<evidence type="ECO:0000313" key="8">
    <source>
        <dbReference type="Proteomes" id="UP000216020"/>
    </source>
</evidence>
<evidence type="ECO:0000256" key="4">
    <source>
        <dbReference type="ARBA" id="ARBA00022679"/>
    </source>
</evidence>
<keyword evidence="4 7" id="KW-0808">Transferase</keyword>
<keyword evidence="3" id="KW-0997">Cell inner membrane</keyword>
<dbReference type="InterPro" id="IPR004960">
    <property type="entry name" value="LipA_acyltrans"/>
</dbReference>
<comment type="subcellular location">
    <subcellularLocation>
        <location evidence="1">Cell inner membrane</location>
    </subcellularLocation>
</comment>
<dbReference type="PANTHER" id="PTHR30606:SF9">
    <property type="entry name" value="LIPID A BIOSYNTHESIS LAUROYLTRANSFERASE"/>
    <property type="match status" value="1"/>
</dbReference>
<dbReference type="GO" id="GO:0016746">
    <property type="term" value="F:acyltransferase activity"/>
    <property type="evidence" value="ECO:0007669"/>
    <property type="project" value="UniProtKB-KW"/>
</dbReference>
<dbReference type="Pfam" id="PF03279">
    <property type="entry name" value="Lip_A_acyltrans"/>
    <property type="match status" value="1"/>
</dbReference>
<evidence type="ECO:0000256" key="3">
    <source>
        <dbReference type="ARBA" id="ARBA00022519"/>
    </source>
</evidence>
<proteinExistence type="predicted"/>